<keyword evidence="2" id="KW-0498">Mitosis</keyword>
<reference evidence="6" key="1">
    <citation type="journal article" date="2020" name="mSystems">
        <title>Genome- and Community-Level Interaction Insights into Carbon Utilization and Element Cycling Functions of Hydrothermarchaeota in Hydrothermal Sediment.</title>
        <authorList>
            <person name="Zhou Z."/>
            <person name="Liu Y."/>
            <person name="Xu W."/>
            <person name="Pan J."/>
            <person name="Luo Z.H."/>
            <person name="Li M."/>
        </authorList>
    </citation>
    <scope>NUCLEOTIDE SEQUENCE [LARGE SCALE GENOMIC DNA]</scope>
    <source>
        <strain evidence="6">SpSt-69</strain>
    </source>
</reference>
<feature type="repeat" description="TPR" evidence="4">
    <location>
        <begin position="107"/>
        <end position="140"/>
    </location>
</feature>
<organism evidence="6">
    <name type="scientific">candidate division WOR-3 bacterium</name>
    <dbReference type="NCBI Taxonomy" id="2052148"/>
    <lineage>
        <taxon>Bacteria</taxon>
        <taxon>Bacteria division WOR-3</taxon>
    </lineage>
</organism>
<evidence type="ECO:0000256" key="2">
    <source>
        <dbReference type="ARBA" id="ARBA00022776"/>
    </source>
</evidence>
<name>A0A7V4E3Y8_UNCW3</name>
<sequence length="236" mass="27464">MAKQVKKVHKEELRRDPVREAILSTIAFFRKITKFKYFWYGLYGLGGVLVILLAIVLYRNATKPRISTEADFMLLQTIVYISQQDTTHVPQLLQELTTKYRTTTSGQKAYYYGGLYYQKLGDIKKALEYYKKFLNSPVEDKLLRTLTYANLSDIYVDMKKFSKALNFIEKAEKSAPSEPLKAYYHYKMARIYFAKGDIKKSKETLEAFTKKFPKSSLTQTVNEELLFLKGMLGEVN</sequence>
<keyword evidence="3" id="KW-0131">Cell cycle</keyword>
<keyword evidence="5" id="KW-1133">Transmembrane helix</keyword>
<keyword evidence="1" id="KW-0132">Cell division</keyword>
<dbReference type="SUPFAM" id="SSF48452">
    <property type="entry name" value="TPR-like"/>
    <property type="match status" value="1"/>
</dbReference>
<keyword evidence="4" id="KW-0802">TPR repeat</keyword>
<dbReference type="InterPro" id="IPR019734">
    <property type="entry name" value="TPR_rpt"/>
</dbReference>
<dbReference type="Pfam" id="PF10345">
    <property type="entry name" value="Cohesin_load"/>
    <property type="match status" value="1"/>
</dbReference>
<dbReference type="PROSITE" id="PS50005">
    <property type="entry name" value="TPR"/>
    <property type="match status" value="2"/>
</dbReference>
<dbReference type="Gene3D" id="1.25.40.10">
    <property type="entry name" value="Tetratricopeptide repeat domain"/>
    <property type="match status" value="2"/>
</dbReference>
<dbReference type="AlphaFoldDB" id="A0A7V4E3Y8"/>
<keyword evidence="5" id="KW-0472">Membrane</keyword>
<keyword evidence="5" id="KW-0812">Transmembrane</keyword>
<dbReference type="InterPro" id="IPR019440">
    <property type="entry name" value="MAU2"/>
</dbReference>
<feature type="repeat" description="TPR" evidence="4">
    <location>
        <begin position="145"/>
        <end position="178"/>
    </location>
</feature>
<evidence type="ECO:0000256" key="4">
    <source>
        <dbReference type="PROSITE-ProRule" id="PRU00339"/>
    </source>
</evidence>
<gene>
    <name evidence="6" type="ORF">ENU66_01655</name>
</gene>
<dbReference type="InterPro" id="IPR011990">
    <property type="entry name" value="TPR-like_helical_dom_sf"/>
</dbReference>
<dbReference type="EMBL" id="DTDJ01000014">
    <property type="protein sequence ID" value="HGL17035.1"/>
    <property type="molecule type" value="Genomic_DNA"/>
</dbReference>
<feature type="transmembrane region" description="Helical" evidence="5">
    <location>
        <begin position="37"/>
        <end position="58"/>
    </location>
</feature>
<dbReference type="GO" id="GO:0007064">
    <property type="term" value="P:mitotic sister chromatid cohesion"/>
    <property type="evidence" value="ECO:0007669"/>
    <property type="project" value="InterPro"/>
</dbReference>
<evidence type="ECO:0000256" key="1">
    <source>
        <dbReference type="ARBA" id="ARBA00022618"/>
    </source>
</evidence>
<dbReference type="SMART" id="SM00028">
    <property type="entry name" value="TPR"/>
    <property type="match status" value="3"/>
</dbReference>
<evidence type="ECO:0000313" key="6">
    <source>
        <dbReference type="EMBL" id="HGL17035.1"/>
    </source>
</evidence>
<protein>
    <submittedName>
        <fullName evidence="6">Tetratricopeptide repeat protein</fullName>
    </submittedName>
</protein>
<comment type="caution">
    <text evidence="6">The sequence shown here is derived from an EMBL/GenBank/DDBJ whole genome shotgun (WGS) entry which is preliminary data.</text>
</comment>
<accession>A0A7V4E3Y8</accession>
<evidence type="ECO:0000256" key="3">
    <source>
        <dbReference type="ARBA" id="ARBA00023306"/>
    </source>
</evidence>
<proteinExistence type="predicted"/>
<dbReference type="GO" id="GO:0051301">
    <property type="term" value="P:cell division"/>
    <property type="evidence" value="ECO:0007669"/>
    <property type="project" value="UniProtKB-KW"/>
</dbReference>
<evidence type="ECO:0000256" key="5">
    <source>
        <dbReference type="SAM" id="Phobius"/>
    </source>
</evidence>